<evidence type="ECO:0000256" key="7">
    <source>
        <dbReference type="SAM" id="MobiDB-lite"/>
    </source>
</evidence>
<feature type="domain" description="OVATE" evidence="8">
    <location>
        <begin position="237"/>
        <end position="296"/>
    </location>
</feature>
<keyword evidence="2 6" id="KW-0678">Repressor</keyword>
<accession>A0A8T1XJC9</accession>
<dbReference type="PANTHER" id="PTHR33057:SF128">
    <property type="entry name" value="TRANSCRIPTION REPRESSOR OFP3"/>
    <property type="match status" value="1"/>
</dbReference>
<dbReference type="PROSITE" id="PS51754">
    <property type="entry name" value="OVATE"/>
    <property type="match status" value="1"/>
</dbReference>
<reference evidence="9 10" key="1">
    <citation type="submission" date="2020-12" db="EMBL/GenBank/DDBJ databases">
        <title>Concerted genomic and epigenomic changes stabilize Arabidopsis allopolyploids.</title>
        <authorList>
            <person name="Chen Z."/>
        </authorList>
    </citation>
    <scope>NUCLEOTIDE SEQUENCE [LARGE SCALE GENOMIC DNA]</scope>
    <source>
        <strain evidence="9">Allo738</strain>
        <tissue evidence="9">Leaf</tissue>
    </source>
</reference>
<dbReference type="InterPro" id="IPR006458">
    <property type="entry name" value="Ovate_C"/>
</dbReference>
<dbReference type="GO" id="GO:0045892">
    <property type="term" value="P:negative regulation of DNA-templated transcription"/>
    <property type="evidence" value="ECO:0007669"/>
    <property type="project" value="UniProtKB-UniRule"/>
</dbReference>
<evidence type="ECO:0000256" key="3">
    <source>
        <dbReference type="ARBA" id="ARBA00023015"/>
    </source>
</evidence>
<dbReference type="Pfam" id="PF13724">
    <property type="entry name" value="DNA_binding_2"/>
    <property type="match status" value="1"/>
</dbReference>
<gene>
    <name evidence="9" type="ORF">ISN45_Aa08g022250</name>
</gene>
<name>A0A8T1XJC9_9BRAS</name>
<feature type="compositionally biased region" description="Basic residues" evidence="7">
    <location>
        <begin position="81"/>
        <end position="91"/>
    </location>
</feature>
<keyword evidence="10" id="KW-1185">Reference proteome</keyword>
<dbReference type="Proteomes" id="UP000694240">
    <property type="component" value="Chromosome 13"/>
</dbReference>
<feature type="compositionally biased region" description="Basic and acidic residues" evidence="7">
    <location>
        <begin position="144"/>
        <end position="168"/>
    </location>
</feature>
<dbReference type="PANTHER" id="PTHR33057">
    <property type="entry name" value="TRANSCRIPTION REPRESSOR OFP7-RELATED"/>
    <property type="match status" value="1"/>
</dbReference>
<dbReference type="InterPro" id="IPR025830">
    <property type="entry name" value="DNA_bnd_dom_ovate"/>
</dbReference>
<dbReference type="NCBIfam" id="TIGR01568">
    <property type="entry name" value="A_thal_3678"/>
    <property type="match status" value="1"/>
</dbReference>
<feature type="compositionally biased region" description="Polar residues" evidence="7">
    <location>
        <begin position="63"/>
        <end position="72"/>
    </location>
</feature>
<keyword evidence="4 6" id="KW-0804">Transcription</keyword>
<keyword evidence="5 6" id="KW-0539">Nucleus</keyword>
<comment type="subcellular location">
    <subcellularLocation>
        <location evidence="1 6">Nucleus</location>
    </subcellularLocation>
</comment>
<dbReference type="AlphaFoldDB" id="A0A8T1XJC9"/>
<evidence type="ECO:0000313" key="9">
    <source>
        <dbReference type="EMBL" id="KAG7534703.1"/>
    </source>
</evidence>
<keyword evidence="3 6" id="KW-0805">Transcription regulation</keyword>
<protein>
    <recommendedName>
        <fullName evidence="6">Transcription repressor</fullName>
    </recommendedName>
    <alternativeName>
        <fullName evidence="6">Ovate family protein</fullName>
    </alternativeName>
</protein>
<evidence type="ECO:0000313" key="10">
    <source>
        <dbReference type="Proteomes" id="UP000694240"/>
    </source>
</evidence>
<evidence type="ECO:0000256" key="6">
    <source>
        <dbReference type="RuleBase" id="RU367028"/>
    </source>
</evidence>
<dbReference type="Pfam" id="PF04844">
    <property type="entry name" value="Ovate"/>
    <property type="match status" value="1"/>
</dbReference>
<evidence type="ECO:0000256" key="2">
    <source>
        <dbReference type="ARBA" id="ARBA00022491"/>
    </source>
</evidence>
<evidence type="ECO:0000256" key="1">
    <source>
        <dbReference type="ARBA" id="ARBA00004123"/>
    </source>
</evidence>
<dbReference type="GO" id="GO:0003677">
    <property type="term" value="F:DNA binding"/>
    <property type="evidence" value="ECO:0007669"/>
    <property type="project" value="UniProtKB-KW"/>
</dbReference>
<dbReference type="GO" id="GO:0005634">
    <property type="term" value="C:nucleus"/>
    <property type="evidence" value="ECO:0007669"/>
    <property type="project" value="UniProtKB-SubCell"/>
</dbReference>
<organism evidence="9 10">
    <name type="scientific">Arabidopsis thaliana x Arabidopsis arenosa</name>
    <dbReference type="NCBI Taxonomy" id="1240361"/>
    <lineage>
        <taxon>Eukaryota</taxon>
        <taxon>Viridiplantae</taxon>
        <taxon>Streptophyta</taxon>
        <taxon>Embryophyta</taxon>
        <taxon>Tracheophyta</taxon>
        <taxon>Spermatophyta</taxon>
        <taxon>Magnoliopsida</taxon>
        <taxon>eudicotyledons</taxon>
        <taxon>Gunneridae</taxon>
        <taxon>Pentapetalae</taxon>
        <taxon>rosids</taxon>
        <taxon>malvids</taxon>
        <taxon>Brassicales</taxon>
        <taxon>Brassicaceae</taxon>
        <taxon>Camelineae</taxon>
        <taxon>Arabidopsis</taxon>
    </lineage>
</organism>
<dbReference type="EMBL" id="JAEFBK010000013">
    <property type="protein sequence ID" value="KAG7534703.1"/>
    <property type="molecule type" value="Genomic_DNA"/>
</dbReference>
<evidence type="ECO:0000256" key="4">
    <source>
        <dbReference type="ARBA" id="ARBA00023163"/>
    </source>
</evidence>
<comment type="function">
    <text evidence="6">Transcriptional repressor that regulates multiple aspects of plant growth and development.</text>
</comment>
<feature type="region of interest" description="Disordered" evidence="7">
    <location>
        <begin position="30"/>
        <end position="178"/>
    </location>
</feature>
<sequence length="305" mass="34480">MKEMNQKMGTHKFRFSDIMPHSWLYKLKGMSKSSRKHHPSSPKHLSSADASSSRKLRDPLRRLSSTAHHPQASNSPPKSSSFKRKIKRKTVYKPSSRLKLSTSSSLNHRSKSSSSANAISDSVVGSSLDRVSSSPSDQNFGFYHDPEPHSSIDIKDDRSVRKLDDVSKDPSISPNLSPLRVETAKEPPFEMMTQQKLKKPKARCSGIKIRANSPKIARKKIKERTSPVSKNVKSFAIVLSSVDPEKDFRESMVEMIMENKMREQKDLEDLLACYLSLNSSEYHDVIIKAFEKTWLHLTQGLSLSL</sequence>
<evidence type="ECO:0000256" key="5">
    <source>
        <dbReference type="ARBA" id="ARBA00023242"/>
    </source>
</evidence>
<feature type="compositionally biased region" description="Low complexity" evidence="7">
    <location>
        <begin position="95"/>
        <end position="137"/>
    </location>
</feature>
<proteinExistence type="predicted"/>
<evidence type="ECO:0000259" key="8">
    <source>
        <dbReference type="PROSITE" id="PS51754"/>
    </source>
</evidence>
<dbReference type="InterPro" id="IPR038933">
    <property type="entry name" value="Ovate"/>
</dbReference>
<keyword evidence="9" id="KW-0238">DNA-binding</keyword>
<comment type="caution">
    <text evidence="9">The sequence shown here is derived from an EMBL/GenBank/DDBJ whole genome shotgun (WGS) entry which is preliminary data.</text>
</comment>